<dbReference type="PROSITE" id="PS51257">
    <property type="entry name" value="PROKAR_LIPOPROTEIN"/>
    <property type="match status" value="1"/>
</dbReference>
<reference evidence="1 2" key="1">
    <citation type="submission" date="2018-04" db="EMBL/GenBank/DDBJ databases">
        <title>Sphingobacterium sp. M46 Genome.</title>
        <authorList>
            <person name="Cheng J."/>
            <person name="Li Y."/>
        </authorList>
    </citation>
    <scope>NUCLEOTIDE SEQUENCE [LARGE SCALE GENOMIC DNA]</scope>
    <source>
        <strain evidence="1 2">M46</strain>
    </source>
</reference>
<evidence type="ECO:0008006" key="3">
    <source>
        <dbReference type="Google" id="ProtNLM"/>
    </source>
</evidence>
<dbReference type="OrthoDB" id="698753at2"/>
<evidence type="ECO:0000313" key="2">
    <source>
        <dbReference type="Proteomes" id="UP000250831"/>
    </source>
</evidence>
<evidence type="ECO:0000313" key="1">
    <source>
        <dbReference type="EMBL" id="PUV22846.1"/>
    </source>
</evidence>
<dbReference type="RefSeq" id="WP_108635181.1">
    <property type="nucleotide sequence ID" value="NZ_QCXX01000005.1"/>
</dbReference>
<accession>A0A363NPW7</accession>
<protein>
    <recommendedName>
        <fullName evidence="3">Fimbrillin family protein</fullName>
    </recommendedName>
</protein>
<comment type="caution">
    <text evidence="1">The sequence shown here is derived from an EMBL/GenBank/DDBJ whole genome shotgun (WGS) entry which is preliminary data.</text>
</comment>
<name>A0A363NPW7_9SPHI</name>
<proteinExistence type="predicted"/>
<organism evidence="1 2">
    <name type="scientific">Sphingobacterium athyrii</name>
    <dbReference type="NCBI Taxonomy" id="2152717"/>
    <lineage>
        <taxon>Bacteria</taxon>
        <taxon>Pseudomonadati</taxon>
        <taxon>Bacteroidota</taxon>
        <taxon>Sphingobacteriia</taxon>
        <taxon>Sphingobacteriales</taxon>
        <taxon>Sphingobacteriaceae</taxon>
        <taxon>Sphingobacterium</taxon>
    </lineage>
</organism>
<sequence>MKFLQKKGAHWVVAMAILAIPGTLITSCSKDSKTELVDTKSNKLTISVGGINTNNDEGVKRMGVSSSSKTAQSKIYSFSDVDMQISTDNNVPVKTSSLANSVRSNGTAADVAPGVTENMEQDTKYVVYIYSGNTLVTSKELLSGTAGTIEGLDPAGSYTWVALSYNAKDTAPSITPASGSIALPQNKDVLYATGSVNLASSPTINILFNHAFSRVGIELNTIGVFGNITGNPSVSVSGLNLATGSINLLDGTVTAGASFTPTLSYADFKNIDPLHNDAKIAYVYTASTAAQSAVKVTLQNLNINHVDGSLARTYFATATDFNFSVTPELGKSHRLLLNVIESPLVTGSGSTAVRWSRSNLFERDGNDPLRKYAFYATNAQRSRGDGYFSYGSLVAARFPSSAAQKGDPCTRIYPQGLWKQPTSTQVETLTSTTGLLNNVLNLVGTLLGAADPAPGSSVGTDGGNHAQYAITGGGTAGTNAFGTATSNSNNLRFFYNGQIVNTAVLTGIGDSGNGLLGLGLSNLSANLLGLNVLNTNIPVLGTSYNASAAFWTDSPVLAGPLLDLLGTRVGYYGYHAFTTRRTLGGLIPIGDPFVKASTTAEALNVELLGLDLLRTSFKNVRCVRAN</sequence>
<dbReference type="Pfam" id="PF13149">
    <property type="entry name" value="Mfa_like_1"/>
    <property type="match status" value="1"/>
</dbReference>
<gene>
    <name evidence="1" type="ORF">DCO56_18150</name>
</gene>
<dbReference type="Proteomes" id="UP000250831">
    <property type="component" value="Unassembled WGS sequence"/>
</dbReference>
<dbReference type="EMBL" id="QCXX01000005">
    <property type="protein sequence ID" value="PUV22846.1"/>
    <property type="molecule type" value="Genomic_DNA"/>
</dbReference>
<dbReference type="InterPro" id="IPR025049">
    <property type="entry name" value="Mfa-like_1"/>
</dbReference>
<keyword evidence="2" id="KW-1185">Reference proteome</keyword>
<dbReference type="AlphaFoldDB" id="A0A363NPW7"/>